<dbReference type="InterPro" id="IPR015927">
    <property type="entry name" value="Peptidase_S24_S26A/B/C"/>
</dbReference>
<dbReference type="SMART" id="SM00530">
    <property type="entry name" value="HTH_XRE"/>
    <property type="match status" value="1"/>
</dbReference>
<evidence type="ECO:0000256" key="3">
    <source>
        <dbReference type="ARBA" id="ARBA00023163"/>
    </source>
</evidence>
<dbReference type="Gene3D" id="2.10.109.10">
    <property type="entry name" value="Umud Fragment, subunit A"/>
    <property type="match status" value="1"/>
</dbReference>
<dbReference type="Pfam" id="PF00717">
    <property type="entry name" value="Peptidase_S24"/>
    <property type="match status" value="1"/>
</dbReference>
<gene>
    <name evidence="5" type="ORF">KH142_08460</name>
</gene>
<dbReference type="InterPro" id="IPR039418">
    <property type="entry name" value="LexA-like"/>
</dbReference>
<protein>
    <submittedName>
        <fullName evidence="5">Helix-turn-helix domain-containing protein</fullName>
    </submittedName>
</protein>
<dbReference type="AlphaFoldDB" id="A0A943UUE5"/>
<dbReference type="SUPFAM" id="SSF51306">
    <property type="entry name" value="LexA/Signal peptidase"/>
    <property type="match status" value="1"/>
</dbReference>
<organism evidence="5 6">
    <name type="scientific">Slackia piriformis</name>
    <dbReference type="NCBI Taxonomy" id="626934"/>
    <lineage>
        <taxon>Bacteria</taxon>
        <taxon>Bacillati</taxon>
        <taxon>Actinomycetota</taxon>
        <taxon>Coriobacteriia</taxon>
        <taxon>Eggerthellales</taxon>
        <taxon>Eggerthellaceae</taxon>
        <taxon>Slackia</taxon>
    </lineage>
</organism>
<accession>A0A943UUE5</accession>
<dbReference type="CDD" id="cd06529">
    <property type="entry name" value="S24_LexA-like"/>
    <property type="match status" value="1"/>
</dbReference>
<dbReference type="InterPro" id="IPR036286">
    <property type="entry name" value="LexA/Signal_pep-like_sf"/>
</dbReference>
<feature type="domain" description="HTH cro/C1-type" evidence="4">
    <location>
        <begin position="7"/>
        <end position="61"/>
    </location>
</feature>
<keyword evidence="1" id="KW-0805">Transcription regulation</keyword>
<comment type="caution">
    <text evidence="5">The sequence shown here is derived from an EMBL/GenBank/DDBJ whole genome shotgun (WGS) entry which is preliminary data.</text>
</comment>
<proteinExistence type="predicted"/>
<reference evidence="5" key="1">
    <citation type="submission" date="2021-02" db="EMBL/GenBank/DDBJ databases">
        <title>Infant gut strain persistence is associated with maternal origin, phylogeny, and functional potential including surface adhesion and iron acquisition.</title>
        <authorList>
            <person name="Lou Y.C."/>
        </authorList>
    </citation>
    <scope>NUCLEOTIDE SEQUENCE</scope>
    <source>
        <strain evidence="5">L2_039_000G1_dasL2_039_000G1_concoct_11</strain>
    </source>
</reference>
<dbReference type="CDD" id="cd00093">
    <property type="entry name" value="HTH_XRE"/>
    <property type="match status" value="1"/>
</dbReference>
<dbReference type="SUPFAM" id="SSF47413">
    <property type="entry name" value="lambda repressor-like DNA-binding domains"/>
    <property type="match status" value="1"/>
</dbReference>
<dbReference type="InterPro" id="IPR001387">
    <property type="entry name" value="Cro/C1-type_HTH"/>
</dbReference>
<dbReference type="PANTHER" id="PTHR40661">
    <property type="match status" value="1"/>
</dbReference>
<keyword evidence="3" id="KW-0804">Transcription</keyword>
<dbReference type="Proteomes" id="UP000727506">
    <property type="component" value="Unassembled WGS sequence"/>
</dbReference>
<dbReference type="PANTHER" id="PTHR40661:SF3">
    <property type="entry name" value="FELS-1 PROPHAGE TRANSCRIPTIONAL REGULATOR"/>
    <property type="match status" value="1"/>
</dbReference>
<dbReference type="Pfam" id="PF01381">
    <property type="entry name" value="HTH_3"/>
    <property type="match status" value="1"/>
</dbReference>
<dbReference type="PROSITE" id="PS50943">
    <property type="entry name" value="HTH_CROC1"/>
    <property type="match status" value="1"/>
</dbReference>
<sequence length="214" mass="23192">MSIGANIRRIRTMHDLTQEEFGKIAGVSSMAVSQWENDRAVPRMGAVERISDALHVAKAEIIGGADETSRLPSIPSIAGAMASVPLRGKVHAGTPTEPEAFDSETVEIPAFLLAEDPDTYAAIAEGDCMNRVYPEGCIIAISPNRQPKNGSVAVVTIDGCDAVMRRMYRTPNTLLLSPESHNPEHKDIVITADDDHVVEFGGKVVWFQAKEEIQ</sequence>
<evidence type="ECO:0000256" key="1">
    <source>
        <dbReference type="ARBA" id="ARBA00023015"/>
    </source>
</evidence>
<dbReference type="EMBL" id="JAGZSV010000200">
    <property type="protein sequence ID" value="MBS6941482.1"/>
    <property type="molecule type" value="Genomic_DNA"/>
</dbReference>
<keyword evidence="2" id="KW-0238">DNA-binding</keyword>
<evidence type="ECO:0000313" key="6">
    <source>
        <dbReference type="Proteomes" id="UP000727506"/>
    </source>
</evidence>
<dbReference type="InterPro" id="IPR010982">
    <property type="entry name" value="Lambda_DNA-bd_dom_sf"/>
</dbReference>
<evidence type="ECO:0000256" key="2">
    <source>
        <dbReference type="ARBA" id="ARBA00023125"/>
    </source>
</evidence>
<dbReference type="GO" id="GO:0003677">
    <property type="term" value="F:DNA binding"/>
    <property type="evidence" value="ECO:0007669"/>
    <property type="project" value="UniProtKB-KW"/>
</dbReference>
<dbReference type="Gene3D" id="1.10.260.40">
    <property type="entry name" value="lambda repressor-like DNA-binding domains"/>
    <property type="match status" value="1"/>
</dbReference>
<evidence type="ECO:0000313" key="5">
    <source>
        <dbReference type="EMBL" id="MBS6941482.1"/>
    </source>
</evidence>
<evidence type="ECO:0000259" key="4">
    <source>
        <dbReference type="PROSITE" id="PS50943"/>
    </source>
</evidence>
<name>A0A943UUE5_9ACTN</name>